<name>A0A2K9DJD1_9MICO</name>
<dbReference type="EMBL" id="CP025299">
    <property type="protein sequence ID" value="AUG31119.1"/>
    <property type="molecule type" value="Genomic_DNA"/>
</dbReference>
<organism evidence="1 2">
    <name type="scientific">Microbacterium hominis</name>
    <dbReference type="NCBI Taxonomy" id="162426"/>
    <lineage>
        <taxon>Bacteria</taxon>
        <taxon>Bacillati</taxon>
        <taxon>Actinomycetota</taxon>
        <taxon>Actinomycetes</taxon>
        <taxon>Micrococcales</taxon>
        <taxon>Microbacteriaceae</taxon>
        <taxon>Microbacterium</taxon>
    </lineage>
</organism>
<dbReference type="Proteomes" id="UP000233276">
    <property type="component" value="Chromosome"/>
</dbReference>
<dbReference type="KEGG" id="mhos:CXR34_06440"/>
<dbReference type="Pfam" id="PF20120">
    <property type="entry name" value="DUF6510"/>
    <property type="match status" value="1"/>
</dbReference>
<proteinExistence type="predicted"/>
<reference evidence="1 2" key="1">
    <citation type="submission" date="2017-12" db="EMBL/GenBank/DDBJ databases">
        <title>Isolation and characterization of estrogens degradatiion strain Microbacterium hominis SJTG1.</title>
        <authorList>
            <person name="Xiong W."/>
            <person name="Yin C."/>
            <person name="Zheng D."/>
            <person name="Liang R."/>
        </authorList>
    </citation>
    <scope>NUCLEOTIDE SEQUENCE [LARGE SCALE GENOMIC DNA]</scope>
    <source>
        <strain evidence="1 2">SJTG1</strain>
    </source>
</reference>
<accession>A0A2K9DJD1</accession>
<dbReference type="InterPro" id="IPR045423">
    <property type="entry name" value="DUF6510"/>
</dbReference>
<sequence>MVDGNALAGVLSAVFADDATVLTLECGHCADARPLAQARVERDAQVAIVRCRGCTHTLMSVSTAGGTVEIRLAALAAIRTAPSA</sequence>
<protein>
    <submittedName>
        <fullName evidence="1">Uncharacterized protein</fullName>
    </submittedName>
</protein>
<dbReference type="AlphaFoldDB" id="A0A2K9DJD1"/>
<evidence type="ECO:0000313" key="1">
    <source>
        <dbReference type="EMBL" id="AUG31119.1"/>
    </source>
</evidence>
<evidence type="ECO:0000313" key="2">
    <source>
        <dbReference type="Proteomes" id="UP000233276"/>
    </source>
</evidence>
<gene>
    <name evidence="1" type="ORF">CXR34_06440</name>
</gene>